<dbReference type="Pfam" id="PF01029">
    <property type="entry name" value="NusB"/>
    <property type="match status" value="1"/>
</dbReference>
<dbReference type="NCBIfam" id="NF011494">
    <property type="entry name" value="PRK14902.1"/>
    <property type="match status" value="1"/>
</dbReference>
<dbReference type="InterPro" id="IPR029063">
    <property type="entry name" value="SAM-dependent_MTases_sf"/>
</dbReference>
<evidence type="ECO:0000256" key="3">
    <source>
        <dbReference type="ARBA" id="ARBA00012140"/>
    </source>
</evidence>
<evidence type="ECO:0000256" key="6">
    <source>
        <dbReference type="ARBA" id="ARBA00022603"/>
    </source>
</evidence>
<keyword evidence="9 13" id="KW-0694">RNA-binding</keyword>
<feature type="active site" description="Nucleophile" evidence="13">
    <location>
        <position position="383"/>
    </location>
</feature>
<comment type="catalytic activity">
    <reaction evidence="12">
        <text>cytidine(967) in 16S rRNA + S-adenosyl-L-methionine = 5-methylcytidine(967) in 16S rRNA + S-adenosyl-L-homocysteine + H(+)</text>
        <dbReference type="Rhea" id="RHEA:42748"/>
        <dbReference type="Rhea" id="RHEA-COMP:10219"/>
        <dbReference type="Rhea" id="RHEA-COMP:10220"/>
        <dbReference type="ChEBI" id="CHEBI:15378"/>
        <dbReference type="ChEBI" id="CHEBI:57856"/>
        <dbReference type="ChEBI" id="CHEBI:59789"/>
        <dbReference type="ChEBI" id="CHEBI:74483"/>
        <dbReference type="ChEBI" id="CHEBI:82748"/>
        <dbReference type="EC" id="2.1.1.176"/>
    </reaction>
</comment>
<dbReference type="PROSITE" id="PS51686">
    <property type="entry name" value="SAM_MT_RSMB_NOP"/>
    <property type="match status" value="1"/>
</dbReference>
<dbReference type="SUPFAM" id="SSF53335">
    <property type="entry name" value="S-adenosyl-L-methionine-dependent methyltransferases"/>
    <property type="match status" value="1"/>
</dbReference>
<dbReference type="NCBIfam" id="TIGR00563">
    <property type="entry name" value="rsmB"/>
    <property type="match status" value="1"/>
</dbReference>
<keyword evidence="7 13" id="KW-0808">Transferase</keyword>
<keyword evidence="5" id="KW-0698">rRNA processing</keyword>
<dbReference type="Gene3D" id="1.10.940.10">
    <property type="entry name" value="NusB-like"/>
    <property type="match status" value="1"/>
</dbReference>
<evidence type="ECO:0000256" key="1">
    <source>
        <dbReference type="ARBA" id="ARBA00002724"/>
    </source>
</evidence>
<feature type="binding site" evidence="13">
    <location>
        <position position="285"/>
    </location>
    <ligand>
        <name>S-adenosyl-L-methionine</name>
        <dbReference type="ChEBI" id="CHEBI:59789"/>
    </ligand>
</feature>
<comment type="function">
    <text evidence="1">Specifically methylates the cytosine at position 967 (m5C967) of 16S rRNA.</text>
</comment>
<accession>A0A845QY11</accession>
<gene>
    <name evidence="15" type="primary">rsmB</name>
    <name evidence="15" type="ORF">D3Z33_08465</name>
</gene>
<evidence type="ECO:0000313" key="16">
    <source>
        <dbReference type="Proteomes" id="UP000467132"/>
    </source>
</evidence>
<sequence>MKNNARKIAIEILELIENEKAYSNIEINKKVKLLEDIREQNFVRELVYGVLENKLYIDNIISQFSNTKINKIDNIILQILRTGVYQIYFMKNIPESAVCNEAVKIAKNKNKKRLSGFVNGILRNISRNKNKEFLPDKSTKLVDYLSIKYSHPKWMVKHFIDDYNEDFTEKLLSFNNEKPPLIIRVNRLKIDRESLMNKFMDYNIKTERTKYSKDGLVVHKPKNITGLEEFKKGFFTIQDESSQLVAQIMNPKEGSNVIDVCSAPGGKSTHIAELMNNKGSILSRDIFEHKLNLIEQNSKRLGIDIINTENFDALKFDKKIQDSMDYCLVDAPCSGLGLLRRKPDIRWNKSKEDIEDLSNIQLNILEIASKYLKKGGILIYSTCTISKKENIEVVNKFLKNNINYKLEKIDNLYFEDKSKLEEGHITLLPNIHGTDGFFIAKIKRIR</sequence>
<evidence type="ECO:0000313" key="15">
    <source>
        <dbReference type="EMBL" id="NBI06884.1"/>
    </source>
</evidence>
<evidence type="ECO:0000256" key="5">
    <source>
        <dbReference type="ARBA" id="ARBA00022552"/>
    </source>
</evidence>
<comment type="similarity">
    <text evidence="13">Belongs to the class I-like SAM-binding methyltransferase superfamily. RsmB/NOP family.</text>
</comment>
<keyword evidence="6 13" id="KW-0489">Methyltransferase</keyword>
<evidence type="ECO:0000256" key="7">
    <source>
        <dbReference type="ARBA" id="ARBA00022679"/>
    </source>
</evidence>
<dbReference type="AlphaFoldDB" id="A0A845QY11"/>
<evidence type="ECO:0000256" key="12">
    <source>
        <dbReference type="ARBA" id="ARBA00047283"/>
    </source>
</evidence>
<comment type="subcellular location">
    <subcellularLocation>
        <location evidence="2">Cytoplasm</location>
    </subcellularLocation>
</comment>
<feature type="domain" description="SAM-dependent MTase RsmB/NOP-type" evidence="14">
    <location>
        <begin position="171"/>
        <end position="445"/>
    </location>
</feature>
<dbReference type="InterPro" id="IPR023267">
    <property type="entry name" value="RCMT"/>
</dbReference>
<dbReference type="GO" id="GO:0006355">
    <property type="term" value="P:regulation of DNA-templated transcription"/>
    <property type="evidence" value="ECO:0007669"/>
    <property type="project" value="InterPro"/>
</dbReference>
<comment type="caution">
    <text evidence="15">The sequence shown here is derived from an EMBL/GenBank/DDBJ whole genome shotgun (WGS) entry which is preliminary data.</text>
</comment>
<evidence type="ECO:0000256" key="8">
    <source>
        <dbReference type="ARBA" id="ARBA00022691"/>
    </source>
</evidence>
<dbReference type="GO" id="GO:0005737">
    <property type="term" value="C:cytoplasm"/>
    <property type="evidence" value="ECO:0007669"/>
    <property type="project" value="UniProtKB-SubCell"/>
</dbReference>
<protein>
    <recommendedName>
        <fullName evidence="3">16S rRNA (cytosine(967)-C(5))-methyltransferase</fullName>
        <ecNumber evidence="3">2.1.1.176</ecNumber>
    </recommendedName>
    <alternativeName>
        <fullName evidence="10">16S rRNA m5C967 methyltransferase</fullName>
    </alternativeName>
    <alternativeName>
        <fullName evidence="11">rRNA (cytosine-C(5)-)-methyltransferase RsmB</fullName>
    </alternativeName>
</protein>
<dbReference type="Gene3D" id="3.30.70.1170">
    <property type="entry name" value="Sun protein, domain 3"/>
    <property type="match status" value="1"/>
</dbReference>
<dbReference type="FunFam" id="3.40.50.150:FF:000022">
    <property type="entry name" value="Ribosomal RNA small subunit methyltransferase B"/>
    <property type="match status" value="1"/>
</dbReference>
<dbReference type="FunFam" id="3.30.70.1170:FF:000003">
    <property type="entry name" value="16S rRNA (Cytosine(967)-C(5))-methyltransferase RsmB"/>
    <property type="match status" value="1"/>
</dbReference>
<evidence type="ECO:0000256" key="9">
    <source>
        <dbReference type="ARBA" id="ARBA00022884"/>
    </source>
</evidence>
<keyword evidence="4" id="KW-0963">Cytoplasm</keyword>
<dbReference type="Proteomes" id="UP000467132">
    <property type="component" value="Unassembled WGS sequence"/>
</dbReference>
<keyword evidence="16" id="KW-1185">Reference proteome</keyword>
<evidence type="ECO:0000256" key="13">
    <source>
        <dbReference type="PROSITE-ProRule" id="PRU01023"/>
    </source>
</evidence>
<feature type="binding site" evidence="13">
    <location>
        <begin position="261"/>
        <end position="267"/>
    </location>
    <ligand>
        <name>S-adenosyl-L-methionine</name>
        <dbReference type="ChEBI" id="CHEBI:59789"/>
    </ligand>
</feature>
<dbReference type="Gene3D" id="3.40.50.150">
    <property type="entry name" value="Vaccinia Virus protein VP39"/>
    <property type="match status" value="1"/>
</dbReference>
<dbReference type="Pfam" id="PF22458">
    <property type="entry name" value="RsmF-B_ferredox"/>
    <property type="match status" value="1"/>
</dbReference>
<organism evidence="15 16">
    <name type="scientific">Senegalia massiliensis</name>
    <dbReference type="NCBI Taxonomy" id="1720316"/>
    <lineage>
        <taxon>Bacteria</taxon>
        <taxon>Bacillati</taxon>
        <taxon>Bacillota</taxon>
        <taxon>Clostridia</taxon>
        <taxon>Eubacteriales</taxon>
        <taxon>Clostridiaceae</taxon>
        <taxon>Senegalia</taxon>
    </lineage>
</organism>
<dbReference type="RefSeq" id="WP_160197363.1">
    <property type="nucleotide sequence ID" value="NZ_QXXA01000009.1"/>
</dbReference>
<dbReference type="InterPro" id="IPR001678">
    <property type="entry name" value="MeTrfase_RsmB-F_NOP2_dom"/>
</dbReference>
<dbReference type="PRINTS" id="PR02008">
    <property type="entry name" value="RCMTFAMILY"/>
</dbReference>
<dbReference type="EC" id="2.1.1.176" evidence="3"/>
<dbReference type="InterPro" id="IPR006027">
    <property type="entry name" value="NusB_RsmB_TIM44"/>
</dbReference>
<dbReference type="CDD" id="cd02440">
    <property type="entry name" value="AdoMet_MTases"/>
    <property type="match status" value="1"/>
</dbReference>
<dbReference type="SUPFAM" id="SSF48013">
    <property type="entry name" value="NusB-like"/>
    <property type="match status" value="1"/>
</dbReference>
<evidence type="ECO:0000259" key="14">
    <source>
        <dbReference type="PROSITE" id="PS51686"/>
    </source>
</evidence>
<dbReference type="PANTHER" id="PTHR22807">
    <property type="entry name" value="NOP2 YEAST -RELATED NOL1/NOP2/FMU SUN DOMAIN-CONTAINING"/>
    <property type="match status" value="1"/>
</dbReference>
<name>A0A845QY11_9CLOT</name>
<dbReference type="Pfam" id="PF01189">
    <property type="entry name" value="Methyltr_RsmB-F"/>
    <property type="match status" value="1"/>
</dbReference>
<dbReference type="OrthoDB" id="9810297at2"/>
<evidence type="ECO:0000256" key="2">
    <source>
        <dbReference type="ARBA" id="ARBA00004496"/>
    </source>
</evidence>
<dbReference type="EMBL" id="QXXA01000009">
    <property type="protein sequence ID" value="NBI06884.1"/>
    <property type="molecule type" value="Genomic_DNA"/>
</dbReference>
<dbReference type="GO" id="GO:0003723">
    <property type="term" value="F:RNA binding"/>
    <property type="evidence" value="ECO:0007669"/>
    <property type="project" value="UniProtKB-UniRule"/>
</dbReference>
<dbReference type="PANTHER" id="PTHR22807:SF53">
    <property type="entry name" value="RIBOSOMAL RNA SMALL SUBUNIT METHYLTRANSFERASE B-RELATED"/>
    <property type="match status" value="1"/>
</dbReference>
<evidence type="ECO:0000256" key="4">
    <source>
        <dbReference type="ARBA" id="ARBA00022490"/>
    </source>
</evidence>
<dbReference type="InterPro" id="IPR035926">
    <property type="entry name" value="NusB-like_sf"/>
</dbReference>
<dbReference type="InterPro" id="IPR054728">
    <property type="entry name" value="RsmB-like_ferredoxin"/>
</dbReference>
<reference evidence="15 16" key="1">
    <citation type="submission" date="2018-08" db="EMBL/GenBank/DDBJ databases">
        <title>Murine metabolic-syndrome-specific gut microbial biobank.</title>
        <authorList>
            <person name="Liu C."/>
        </authorList>
    </citation>
    <scope>NUCLEOTIDE SEQUENCE [LARGE SCALE GENOMIC DNA]</scope>
    <source>
        <strain evidence="15 16">583</strain>
    </source>
</reference>
<dbReference type="InterPro" id="IPR049560">
    <property type="entry name" value="MeTrfase_RsmB-F_NOP2_cat"/>
</dbReference>
<dbReference type="InterPro" id="IPR004573">
    <property type="entry name" value="rRNA_ssu_MeTfrase_B"/>
</dbReference>
<keyword evidence="8 13" id="KW-0949">S-adenosyl-L-methionine</keyword>
<feature type="binding site" evidence="13">
    <location>
        <position position="330"/>
    </location>
    <ligand>
        <name>S-adenosyl-L-methionine</name>
        <dbReference type="ChEBI" id="CHEBI:59789"/>
    </ligand>
</feature>
<dbReference type="GO" id="GO:0008649">
    <property type="term" value="F:rRNA methyltransferase activity"/>
    <property type="evidence" value="ECO:0007669"/>
    <property type="project" value="InterPro"/>
</dbReference>
<evidence type="ECO:0000256" key="10">
    <source>
        <dbReference type="ARBA" id="ARBA00030399"/>
    </source>
</evidence>
<evidence type="ECO:0000256" key="11">
    <source>
        <dbReference type="ARBA" id="ARBA00031088"/>
    </source>
</evidence>
<proteinExistence type="inferred from homology"/>
<feature type="binding site" evidence="13">
    <location>
        <position position="312"/>
    </location>
    <ligand>
        <name>S-adenosyl-L-methionine</name>
        <dbReference type="ChEBI" id="CHEBI:59789"/>
    </ligand>
</feature>